<evidence type="ECO:0000256" key="8">
    <source>
        <dbReference type="ARBA" id="ARBA00022741"/>
    </source>
</evidence>
<dbReference type="InterPro" id="IPR003959">
    <property type="entry name" value="ATPase_AAA_core"/>
</dbReference>
<dbReference type="InterPro" id="IPR037219">
    <property type="entry name" value="Peptidase_M41-like"/>
</dbReference>
<dbReference type="AlphaFoldDB" id="F4Q0R1"/>
<dbReference type="InterPro" id="IPR041569">
    <property type="entry name" value="AAA_lid_3"/>
</dbReference>
<keyword evidence="7" id="KW-0479">Metal-binding</keyword>
<evidence type="ECO:0000256" key="9">
    <source>
        <dbReference type="ARBA" id="ARBA00022801"/>
    </source>
</evidence>
<feature type="signal peptide" evidence="17">
    <location>
        <begin position="1"/>
        <end position="27"/>
    </location>
</feature>
<dbReference type="RefSeq" id="XP_004366316.1">
    <property type="nucleotide sequence ID" value="XM_004366259.1"/>
</dbReference>
<dbReference type="GO" id="GO:0016887">
    <property type="term" value="F:ATP hydrolysis activity"/>
    <property type="evidence" value="ECO:0007669"/>
    <property type="project" value="InterPro"/>
</dbReference>
<evidence type="ECO:0000256" key="14">
    <source>
        <dbReference type="ARBA" id="ARBA00023128"/>
    </source>
</evidence>
<dbReference type="EMBL" id="GL883018">
    <property type="protein sequence ID" value="EGG18412.1"/>
    <property type="molecule type" value="Genomic_DNA"/>
</dbReference>
<dbReference type="PANTHER" id="PTHR43655">
    <property type="entry name" value="ATP-DEPENDENT PROTEASE"/>
    <property type="match status" value="1"/>
</dbReference>
<dbReference type="GO" id="GO:0005745">
    <property type="term" value="C:m-AAA complex"/>
    <property type="evidence" value="ECO:0007669"/>
    <property type="project" value="TreeGrafter"/>
</dbReference>
<keyword evidence="11" id="KW-0067">ATP-binding</keyword>
<evidence type="ECO:0000256" key="1">
    <source>
        <dbReference type="ARBA" id="ARBA00001947"/>
    </source>
</evidence>
<dbReference type="NCBIfam" id="TIGR01241">
    <property type="entry name" value="FtsH_fam"/>
    <property type="match status" value="1"/>
</dbReference>
<dbReference type="Gene3D" id="3.40.50.300">
    <property type="entry name" value="P-loop containing nucleotide triphosphate hydrolases"/>
    <property type="match status" value="1"/>
</dbReference>
<dbReference type="OMA" id="INWFQEL"/>
<evidence type="ECO:0000256" key="3">
    <source>
        <dbReference type="ARBA" id="ARBA00010044"/>
    </source>
</evidence>
<dbReference type="InterPro" id="IPR050928">
    <property type="entry name" value="ATP-dep_Zn_Metalloprotease"/>
</dbReference>
<evidence type="ECO:0000256" key="10">
    <source>
        <dbReference type="ARBA" id="ARBA00022833"/>
    </source>
</evidence>
<keyword evidence="14" id="KW-0496">Mitochondrion</keyword>
<dbReference type="SUPFAM" id="SSF52540">
    <property type="entry name" value="P-loop containing nucleoside triphosphate hydrolases"/>
    <property type="match status" value="1"/>
</dbReference>
<dbReference type="GO" id="GO:0004176">
    <property type="term" value="F:ATP-dependent peptidase activity"/>
    <property type="evidence" value="ECO:0007669"/>
    <property type="project" value="InterPro"/>
</dbReference>
<evidence type="ECO:0000256" key="7">
    <source>
        <dbReference type="ARBA" id="ARBA00022723"/>
    </source>
</evidence>
<comment type="similarity">
    <text evidence="4">In the N-terminal section; belongs to the AAA ATPase family.</text>
</comment>
<dbReference type="Proteomes" id="UP000007797">
    <property type="component" value="Unassembled WGS sequence"/>
</dbReference>
<accession>F4Q0R1</accession>
<keyword evidence="17" id="KW-0732">Signal</keyword>
<dbReference type="InterPro" id="IPR003960">
    <property type="entry name" value="ATPase_AAA_CS"/>
</dbReference>
<dbReference type="Pfam" id="PF01434">
    <property type="entry name" value="Peptidase_M41"/>
    <property type="match status" value="1"/>
</dbReference>
<dbReference type="KEGG" id="dfa:DFA_03906"/>
<organism evidence="19 20">
    <name type="scientific">Cavenderia fasciculata</name>
    <name type="common">Slime mold</name>
    <name type="synonym">Dictyostelium fasciculatum</name>
    <dbReference type="NCBI Taxonomy" id="261658"/>
    <lineage>
        <taxon>Eukaryota</taxon>
        <taxon>Amoebozoa</taxon>
        <taxon>Evosea</taxon>
        <taxon>Eumycetozoa</taxon>
        <taxon>Dictyostelia</taxon>
        <taxon>Acytosteliales</taxon>
        <taxon>Cavenderiaceae</taxon>
        <taxon>Cavenderia</taxon>
    </lineage>
</organism>
<dbReference type="GO" id="GO:0004222">
    <property type="term" value="F:metalloendopeptidase activity"/>
    <property type="evidence" value="ECO:0007669"/>
    <property type="project" value="InterPro"/>
</dbReference>
<comment type="cofactor">
    <cofactor evidence="1">
        <name>Zn(2+)</name>
        <dbReference type="ChEBI" id="CHEBI:29105"/>
    </cofactor>
</comment>
<evidence type="ECO:0000313" key="20">
    <source>
        <dbReference type="Proteomes" id="UP000007797"/>
    </source>
</evidence>
<gene>
    <name evidence="19" type="primary">rcaA</name>
    <name evidence="19" type="ORF">DFA_03906</name>
</gene>
<evidence type="ECO:0000256" key="17">
    <source>
        <dbReference type="SAM" id="SignalP"/>
    </source>
</evidence>
<keyword evidence="20" id="KW-1185">Reference proteome</keyword>
<dbReference type="InterPro" id="IPR005936">
    <property type="entry name" value="FtsH"/>
</dbReference>
<dbReference type="SUPFAM" id="SSF140990">
    <property type="entry name" value="FtsH protease domain-like"/>
    <property type="match status" value="1"/>
</dbReference>
<dbReference type="FunFam" id="3.40.50.300:FF:000001">
    <property type="entry name" value="ATP-dependent zinc metalloprotease FtsH"/>
    <property type="match status" value="1"/>
</dbReference>
<dbReference type="HAMAP" id="MF_01458">
    <property type="entry name" value="FtsH"/>
    <property type="match status" value="1"/>
</dbReference>
<reference evidence="20" key="1">
    <citation type="journal article" date="2011" name="Genome Res.">
        <title>Phylogeny-wide analysis of social amoeba genomes highlights ancient origins for complex intercellular communication.</title>
        <authorList>
            <person name="Heidel A.J."/>
            <person name="Lawal H.M."/>
            <person name="Felder M."/>
            <person name="Schilde C."/>
            <person name="Helps N.R."/>
            <person name="Tunggal B."/>
            <person name="Rivero F."/>
            <person name="John U."/>
            <person name="Schleicher M."/>
            <person name="Eichinger L."/>
            <person name="Platzer M."/>
            <person name="Noegel A.A."/>
            <person name="Schaap P."/>
            <person name="Gloeckner G."/>
        </authorList>
    </citation>
    <scope>NUCLEOTIDE SEQUENCE [LARGE SCALE GENOMIC DNA]</scope>
    <source>
        <strain evidence="20">SH3</strain>
    </source>
</reference>
<sequence length="853" mass="95813">MLIKKDHSSKHFLSFFLFIILYHTRRAAMLSNKIVATATAAKTLTSSLIGNSKRLSPSIINNNYVNSHLSSSSSQQQCINNNNNNNNNNNKLMRDINYIFNNSTTKNNNNNSLRNNHYGGMIFNNHYRLYSTENKNNNNEEKEKEKEKEEKEQEEKKKQEEEEKKKEQEEKKKEEENVNKSSTDKDKDNNKDKKEDDKKDGSGGPFDFSYIFRAFKWSIPITALMVLFVTTLETADGRNYIDYQTFRSTVLPSGTIAGIHIVNGNIAMIRVKTSEGYRLYKINVPNVDDFQRKIEQDQLELGVELGDQVFASYAEENAIFKEIISIIPTVLFVAALTYFSRNISLMGGKGPASLFSKSKATRGTSTTTFKDVAGMDEAKEEIMEFVSFLKNADKYKKLGAKIPKGAILVGPPGTGKTLLAKATAGESGVPFFTISGSDFIEMFVGVGPSRVRDLFKEARANTPCIIFIDEIDAVGRSRSRNGFHNDERENTLNQLLVEMDGFGSTEGVVVFAGTNRPDVLDPALMRPGRFDRTIYVGEPDIKGRKDIFMVHLKKIKIEGDMEDLAKKLATLTPGFSGADIANVCNEGALVAARRNALKATFKHFEEAIERVLVGLERKNRVLSKEERNIVAHHEAGHAIAGWFLEHTDPLLKVSIVPRGMGTLGFAQYQPKDQYLYTREQLIDRICVTLGGRVAESIIFGRISTGAQDDLEKVTKIASSKVVHYGMNERLGVVSFKKENNGEMTIEKPYSQATSRMIDEEIRKIINQAYERTHVLLTEKKEELLKVAKVLLEKEVLLRDDLRELLGPRPFGEKTTWAELTGEVTPETESPTSSSSTTATESTTNEQPQQENKI</sequence>
<evidence type="ECO:0000256" key="11">
    <source>
        <dbReference type="ARBA" id="ARBA00022840"/>
    </source>
</evidence>
<protein>
    <submittedName>
        <fullName evidence="19">Peptidase M41</fullName>
    </submittedName>
</protein>
<dbReference type="FunFam" id="1.10.8.60:FF:000019">
    <property type="entry name" value="AFG3-like AAA ATPase 2"/>
    <property type="match status" value="1"/>
</dbReference>
<feature type="compositionally biased region" description="Low complexity" evidence="16">
    <location>
        <begin position="67"/>
        <end position="90"/>
    </location>
</feature>
<keyword evidence="6" id="KW-0812">Transmembrane</keyword>
<feature type="domain" description="AAA+ ATPase" evidence="18">
    <location>
        <begin position="402"/>
        <end position="540"/>
    </location>
</feature>
<feature type="chain" id="PRO_5003319796" evidence="17">
    <location>
        <begin position="28"/>
        <end position="853"/>
    </location>
</feature>
<dbReference type="Pfam" id="PF17862">
    <property type="entry name" value="AAA_lid_3"/>
    <property type="match status" value="1"/>
</dbReference>
<evidence type="ECO:0000256" key="16">
    <source>
        <dbReference type="SAM" id="MobiDB-lite"/>
    </source>
</evidence>
<dbReference type="InterPro" id="IPR000642">
    <property type="entry name" value="Peptidase_M41"/>
</dbReference>
<name>F4Q0R1_CACFS</name>
<evidence type="ECO:0000256" key="13">
    <source>
        <dbReference type="ARBA" id="ARBA00023049"/>
    </source>
</evidence>
<dbReference type="InterPro" id="IPR027417">
    <property type="entry name" value="P-loop_NTPase"/>
</dbReference>
<dbReference type="GO" id="GO:0046872">
    <property type="term" value="F:metal ion binding"/>
    <property type="evidence" value="ECO:0007669"/>
    <property type="project" value="UniProtKB-KW"/>
</dbReference>
<dbReference type="Gene3D" id="3.40.1690.20">
    <property type="match status" value="1"/>
</dbReference>
<keyword evidence="15" id="KW-0472">Membrane</keyword>
<dbReference type="Gene3D" id="1.10.8.60">
    <property type="match status" value="1"/>
</dbReference>
<keyword evidence="10" id="KW-0862">Zinc</keyword>
<dbReference type="Pfam" id="PF00004">
    <property type="entry name" value="AAA"/>
    <property type="match status" value="1"/>
</dbReference>
<feature type="region of interest" description="Disordered" evidence="16">
    <location>
        <begin position="67"/>
        <end position="91"/>
    </location>
</feature>
<feature type="region of interest" description="Disordered" evidence="16">
    <location>
        <begin position="133"/>
        <end position="201"/>
    </location>
</feature>
<evidence type="ECO:0000256" key="4">
    <source>
        <dbReference type="ARBA" id="ARBA00010550"/>
    </source>
</evidence>
<feature type="compositionally biased region" description="Basic and acidic residues" evidence="16">
    <location>
        <begin position="138"/>
        <end position="201"/>
    </location>
</feature>
<evidence type="ECO:0000256" key="5">
    <source>
        <dbReference type="ARBA" id="ARBA00022670"/>
    </source>
</evidence>
<evidence type="ECO:0000256" key="15">
    <source>
        <dbReference type="ARBA" id="ARBA00023136"/>
    </source>
</evidence>
<evidence type="ECO:0000256" key="6">
    <source>
        <dbReference type="ARBA" id="ARBA00022692"/>
    </source>
</evidence>
<keyword evidence="13" id="KW-0482">Metalloprotease</keyword>
<dbReference type="Gene3D" id="1.20.58.760">
    <property type="entry name" value="Peptidase M41"/>
    <property type="match status" value="1"/>
</dbReference>
<keyword evidence="8" id="KW-0547">Nucleotide-binding</keyword>
<comment type="similarity">
    <text evidence="3">In the C-terminal section; belongs to the peptidase M41 family.</text>
</comment>
<evidence type="ECO:0000256" key="12">
    <source>
        <dbReference type="ARBA" id="ARBA00022989"/>
    </source>
</evidence>
<evidence type="ECO:0000313" key="19">
    <source>
        <dbReference type="EMBL" id="EGG18412.1"/>
    </source>
</evidence>
<dbReference type="FunFam" id="1.20.58.760:FF:000003">
    <property type="entry name" value="AFG3-like AAA ATPase 2"/>
    <property type="match status" value="1"/>
</dbReference>
<comment type="subcellular location">
    <subcellularLocation>
        <location evidence="2">Mitochondrion membrane</location>
        <topology evidence="2">Multi-pass membrane protein</topology>
    </subcellularLocation>
</comment>
<keyword evidence="9" id="KW-0378">Hydrolase</keyword>
<feature type="region of interest" description="Disordered" evidence="16">
    <location>
        <begin position="812"/>
        <end position="853"/>
    </location>
</feature>
<dbReference type="MEROPS" id="M41.A15"/>
<feature type="compositionally biased region" description="Low complexity" evidence="16">
    <location>
        <begin position="824"/>
        <end position="843"/>
    </location>
</feature>
<keyword evidence="12" id="KW-1133">Transmembrane helix</keyword>
<feature type="compositionally biased region" description="Polar residues" evidence="16">
    <location>
        <begin position="844"/>
        <end position="853"/>
    </location>
</feature>
<dbReference type="GO" id="GO:0034982">
    <property type="term" value="P:mitochondrial protein processing"/>
    <property type="evidence" value="ECO:0007669"/>
    <property type="project" value="TreeGrafter"/>
</dbReference>
<dbReference type="STRING" id="1054147.F4Q0R1"/>
<dbReference type="GeneID" id="14870262"/>
<dbReference type="CDD" id="cd19501">
    <property type="entry name" value="RecA-like_FtsH"/>
    <property type="match status" value="1"/>
</dbReference>
<dbReference type="InterPro" id="IPR003593">
    <property type="entry name" value="AAA+_ATPase"/>
</dbReference>
<proteinExistence type="inferred from homology"/>
<dbReference type="GO" id="GO:0005524">
    <property type="term" value="F:ATP binding"/>
    <property type="evidence" value="ECO:0007669"/>
    <property type="project" value="UniProtKB-KW"/>
</dbReference>
<dbReference type="SMART" id="SM00382">
    <property type="entry name" value="AAA"/>
    <property type="match status" value="1"/>
</dbReference>
<dbReference type="PROSITE" id="PS00674">
    <property type="entry name" value="AAA"/>
    <property type="match status" value="1"/>
</dbReference>
<dbReference type="PANTHER" id="PTHR43655:SF30">
    <property type="entry name" value="PEPTIDASE M41, FTSH DOMAIN-CONTAINING PROTEIN"/>
    <property type="match status" value="1"/>
</dbReference>
<evidence type="ECO:0000256" key="2">
    <source>
        <dbReference type="ARBA" id="ARBA00004225"/>
    </source>
</evidence>
<dbReference type="OrthoDB" id="1413014at2759"/>
<evidence type="ECO:0000259" key="18">
    <source>
        <dbReference type="SMART" id="SM00382"/>
    </source>
</evidence>
<keyword evidence="5" id="KW-0645">Protease</keyword>